<dbReference type="InterPro" id="IPR026817">
    <property type="entry name" value="Ect2"/>
</dbReference>
<dbReference type="AlphaFoldDB" id="A0ABD6EHT6"/>
<evidence type="ECO:0000259" key="3">
    <source>
        <dbReference type="PROSITE" id="PS50172"/>
    </source>
</evidence>
<feature type="compositionally biased region" description="Polar residues" evidence="1">
    <location>
        <begin position="335"/>
        <end position="347"/>
    </location>
</feature>
<dbReference type="SUPFAM" id="SSF52113">
    <property type="entry name" value="BRCT domain"/>
    <property type="match status" value="2"/>
</dbReference>
<dbReference type="CDD" id="cd17732">
    <property type="entry name" value="BRCT_Ect2_rpt2"/>
    <property type="match status" value="1"/>
</dbReference>
<evidence type="ECO:0000259" key="2">
    <source>
        <dbReference type="PROSITE" id="PS50010"/>
    </source>
</evidence>
<keyword evidence="5" id="KW-1185">Reference proteome</keyword>
<evidence type="ECO:0008006" key="6">
    <source>
        <dbReference type="Google" id="ProtNLM"/>
    </source>
</evidence>
<reference evidence="4 5" key="1">
    <citation type="submission" date="2024-08" db="EMBL/GenBank/DDBJ databases">
        <title>Gnathostoma spinigerum genome.</title>
        <authorList>
            <person name="Gonzalez-Bertolin B."/>
            <person name="Monzon S."/>
            <person name="Zaballos A."/>
            <person name="Jimenez P."/>
            <person name="Dekumyoy P."/>
            <person name="Varona S."/>
            <person name="Cuesta I."/>
            <person name="Sumanam S."/>
            <person name="Adisakwattana P."/>
            <person name="Gasser R.B."/>
            <person name="Hernandez-Gonzalez A."/>
            <person name="Young N.D."/>
            <person name="Perteguer M.J."/>
        </authorList>
    </citation>
    <scope>NUCLEOTIDE SEQUENCE [LARGE SCALE GENOMIC DNA]</scope>
    <source>
        <strain evidence="4">AL3</strain>
        <tissue evidence="4">Liver</tissue>
    </source>
</reference>
<dbReference type="InterPro" id="IPR036420">
    <property type="entry name" value="BRCT_dom_sf"/>
</dbReference>
<dbReference type="SMART" id="SM00292">
    <property type="entry name" value="BRCT"/>
    <property type="match status" value="2"/>
</dbReference>
<gene>
    <name evidence="4" type="ORF">AB6A40_003237</name>
</gene>
<dbReference type="SUPFAM" id="SSF48065">
    <property type="entry name" value="DBL homology domain (DH-domain)"/>
    <property type="match status" value="1"/>
</dbReference>
<evidence type="ECO:0000313" key="4">
    <source>
        <dbReference type="EMBL" id="MFH4976528.1"/>
    </source>
</evidence>
<evidence type="ECO:0000256" key="1">
    <source>
        <dbReference type="SAM" id="MobiDB-lite"/>
    </source>
</evidence>
<dbReference type="CDD" id="cd00160">
    <property type="entry name" value="RhoGEF"/>
    <property type="match status" value="1"/>
</dbReference>
<feature type="domain" description="BRCT" evidence="3">
    <location>
        <begin position="220"/>
        <end position="305"/>
    </location>
</feature>
<dbReference type="Gene3D" id="3.40.50.10190">
    <property type="entry name" value="BRCT domain"/>
    <property type="match status" value="3"/>
</dbReference>
<evidence type="ECO:0000313" key="5">
    <source>
        <dbReference type="Proteomes" id="UP001608902"/>
    </source>
</evidence>
<accession>A0ABD6EHT6</accession>
<proteinExistence type="predicted"/>
<feature type="domain" description="DH" evidence="2">
    <location>
        <begin position="375"/>
        <end position="565"/>
    </location>
</feature>
<dbReference type="InterPro" id="IPR001357">
    <property type="entry name" value="BRCT_dom"/>
</dbReference>
<feature type="region of interest" description="Disordered" evidence="1">
    <location>
        <begin position="316"/>
        <end position="347"/>
    </location>
</feature>
<dbReference type="InterPro" id="IPR000219">
    <property type="entry name" value="DH_dom"/>
</dbReference>
<feature type="domain" description="BRCT" evidence="3">
    <location>
        <begin position="126"/>
        <end position="196"/>
    </location>
</feature>
<dbReference type="SMART" id="SM00325">
    <property type="entry name" value="RhoGEF"/>
    <property type="match status" value="1"/>
</dbReference>
<comment type="caution">
    <text evidence="4">The sequence shown here is derived from an EMBL/GenBank/DDBJ whole genome shotgun (WGS) entry which is preliminary data.</text>
</comment>
<sequence>MESDTSLMSDIANLTVLEGTDASFSVARTASQNRKVKKVCLVAKARENVEIVELLKNNFDVDILESETGMEYKDEPGLVFVCENFINCEHFQYLNGSGQLIIGPAIIRQRAAQSKPLPLPRKNRPLYTESMVGVHIVLAGLQTKECREAVDLVHYMGGSARKEFSATTTHVITEVATGRTYRMAISMGCSAVHFEWTRAAWRCRDDINCSVTSNEFIQKYTVEPFCGLTLRFVGFTDEETEHMQQKAIENKGRIANGASEATHIVLSNVPDIDFEVNKNQNTVTAEWFWLSIQLNCCANEEIYQWKNARRAMRKRSALSPMQCEQPSRMSRRTLSKSSMDNLEISNSSGLPDYSENVFSSEDLRNLAISPRKVDKRHAVCKELLETEENYLKALRLIIQLFKQPLEVLQHCPETALLSKTEINQIFGRVPDLIDVHDKICNELRTYVMHWSTDRPIGKVWLTHAKALQPCYQAFITSYDLAIQTLERCDLSKPKFHAFLKAAESREECERNQLRDLLVRPVQRIPSVILLLKAILKKTDRSNNDHSNLMKAVKALEAVLFKVNEYRKQTDSYEMSFHICGSIDKCPADLLSSARTLKNQMHIISLGGEDDWSKTRGKYMAIYLFNDLIEVVKDRDGNKDDSQHVYGGKGTLAPQLSLTSLRSDRRRYKHYKHFFLSAIRQIDVIKASNTWGVFVLSFRVSQGEDFWICQCVEKKPDEFRRFLTDLSQQVYFICGRNTLMEETDFDVENPVMNDRDKVTTIKKALRYAVRSSAPQATFMRSHNPLRKAVSSVQLGITQTLSRLHSRTTLATINENTFVAPSPHSFGATNRTISTPTRGIRTMISSSTFRLLRRDSVRANVTQN</sequence>
<dbReference type="Pfam" id="PF00621">
    <property type="entry name" value="RhoGEF"/>
    <property type="match status" value="1"/>
</dbReference>
<organism evidence="4 5">
    <name type="scientific">Gnathostoma spinigerum</name>
    <dbReference type="NCBI Taxonomy" id="75299"/>
    <lineage>
        <taxon>Eukaryota</taxon>
        <taxon>Metazoa</taxon>
        <taxon>Ecdysozoa</taxon>
        <taxon>Nematoda</taxon>
        <taxon>Chromadorea</taxon>
        <taxon>Rhabditida</taxon>
        <taxon>Spirurina</taxon>
        <taxon>Gnathostomatomorpha</taxon>
        <taxon>Gnathostomatoidea</taxon>
        <taxon>Gnathostomatidae</taxon>
        <taxon>Gnathostoma</taxon>
    </lineage>
</organism>
<dbReference type="Pfam" id="PF21242">
    <property type="entry name" value="ECT2_PH"/>
    <property type="match status" value="1"/>
</dbReference>
<dbReference type="InterPro" id="IPR049395">
    <property type="entry name" value="ECT2_PH"/>
</dbReference>
<name>A0ABD6EHT6_9BILA</name>
<dbReference type="PANTHER" id="PTHR16777:SF2">
    <property type="entry name" value="PROTEIN ECT2"/>
    <property type="match status" value="1"/>
</dbReference>
<dbReference type="Proteomes" id="UP001608902">
    <property type="component" value="Unassembled WGS sequence"/>
</dbReference>
<dbReference type="PROSITE" id="PS50010">
    <property type="entry name" value="DH_2"/>
    <property type="match status" value="1"/>
</dbReference>
<dbReference type="Pfam" id="PF12738">
    <property type="entry name" value="PTCB-BRCT"/>
    <property type="match status" value="1"/>
</dbReference>
<protein>
    <recommendedName>
        <fullName evidence="6">Protein ECT2</fullName>
    </recommendedName>
</protein>
<dbReference type="Gene3D" id="1.20.900.10">
    <property type="entry name" value="Dbl homology (DH) domain"/>
    <property type="match status" value="1"/>
</dbReference>
<dbReference type="PROSITE" id="PS50172">
    <property type="entry name" value="BRCT"/>
    <property type="match status" value="2"/>
</dbReference>
<dbReference type="PANTHER" id="PTHR16777">
    <property type="entry name" value="PROTEIN ECT2"/>
    <property type="match status" value="1"/>
</dbReference>
<dbReference type="InterPro" id="IPR035899">
    <property type="entry name" value="DBL_dom_sf"/>
</dbReference>
<dbReference type="EMBL" id="JBGFUD010001617">
    <property type="protein sequence ID" value="MFH4976528.1"/>
    <property type="molecule type" value="Genomic_DNA"/>
</dbReference>